<feature type="region of interest" description="Disordered" evidence="4">
    <location>
        <begin position="91"/>
        <end position="115"/>
    </location>
</feature>
<gene>
    <name evidence="5" type="ORF">PECAL_5P15800</name>
</gene>
<protein>
    <submittedName>
        <fullName evidence="5">Uncharacterized protein</fullName>
    </submittedName>
</protein>
<evidence type="ECO:0000313" key="6">
    <source>
        <dbReference type="Proteomes" id="UP000789595"/>
    </source>
</evidence>
<evidence type="ECO:0000256" key="2">
    <source>
        <dbReference type="ARBA" id="ARBA00023043"/>
    </source>
</evidence>
<feature type="repeat" description="ANK" evidence="3">
    <location>
        <begin position="164"/>
        <end position="196"/>
    </location>
</feature>
<feature type="repeat" description="ANK" evidence="3">
    <location>
        <begin position="51"/>
        <end position="83"/>
    </location>
</feature>
<organism evidence="5 6">
    <name type="scientific">Pelagomonas calceolata</name>
    <dbReference type="NCBI Taxonomy" id="35677"/>
    <lineage>
        <taxon>Eukaryota</taxon>
        <taxon>Sar</taxon>
        <taxon>Stramenopiles</taxon>
        <taxon>Ochrophyta</taxon>
        <taxon>Pelagophyceae</taxon>
        <taxon>Pelagomonadales</taxon>
        <taxon>Pelagomonadaceae</taxon>
        <taxon>Pelagomonas</taxon>
    </lineage>
</organism>
<dbReference type="SMART" id="SM00248">
    <property type="entry name" value="ANK"/>
    <property type="match status" value="3"/>
</dbReference>
<keyword evidence="2 3" id="KW-0040">ANK repeat</keyword>
<evidence type="ECO:0000256" key="4">
    <source>
        <dbReference type="SAM" id="MobiDB-lite"/>
    </source>
</evidence>
<evidence type="ECO:0000256" key="1">
    <source>
        <dbReference type="ARBA" id="ARBA00022737"/>
    </source>
</evidence>
<dbReference type="OrthoDB" id="366390at2759"/>
<comment type="caution">
    <text evidence="5">The sequence shown here is derived from an EMBL/GenBank/DDBJ whole genome shotgun (WGS) entry which is preliminary data.</text>
</comment>
<dbReference type="PROSITE" id="PS50297">
    <property type="entry name" value="ANK_REP_REGION"/>
    <property type="match status" value="3"/>
</dbReference>
<dbReference type="AlphaFoldDB" id="A0A8J2SP98"/>
<dbReference type="Gene3D" id="1.25.40.20">
    <property type="entry name" value="Ankyrin repeat-containing domain"/>
    <property type="match status" value="1"/>
</dbReference>
<keyword evidence="6" id="KW-1185">Reference proteome</keyword>
<dbReference type="Proteomes" id="UP000789595">
    <property type="component" value="Unassembled WGS sequence"/>
</dbReference>
<reference evidence="5" key="1">
    <citation type="submission" date="2021-11" db="EMBL/GenBank/DDBJ databases">
        <authorList>
            <consortium name="Genoscope - CEA"/>
            <person name="William W."/>
        </authorList>
    </citation>
    <scope>NUCLEOTIDE SEQUENCE</scope>
</reference>
<dbReference type="Pfam" id="PF12796">
    <property type="entry name" value="Ank_2"/>
    <property type="match status" value="2"/>
</dbReference>
<dbReference type="PANTHER" id="PTHR24171">
    <property type="entry name" value="ANKYRIN REPEAT DOMAIN-CONTAINING PROTEIN 39-RELATED"/>
    <property type="match status" value="1"/>
</dbReference>
<sequence>MSDAEGSEEEEEERLDPCVLVSDFYAACKAGDSKQAKELQDYDVPPFYSDGNWTPLHWACRHGMVEIVERLLEDGAHQPYLDAVEESLRPPPAPVVKVSSDEEEDEEKAPAPAEPQIKFGTVNSIPSAKLLKNTPLHWAAFGGHLRIVWLLMKAGYRPSDVDDVGNSPLHLAAAGDKHLIVRALVAGGADALARNDFNNAPGHLATSERVKKELFEAETDPPHPSTRQDLHEANLSRYDGVKATLEAEMQVIPPADADFATLEAQRKTLAEALQTARDACIVNEVIVKGAAALRRSEARCALREQVDVVEGGGPTVTQRAYARDVNKLERLRREAIKAAEEGAELIEGGDPTGGLGALMEEADALGYRSRSEYWLYQCCTPLDAIDCADESSVRSLERLEKAIAEAVLRKAQPELLARGQKLFACRSAELELKRSMRELPSPKLPIDDPPADYWSEEDQGHIDETEEYPLPPEGGDYVWIPSEILGTYREAALRVERALDEAKTCEGNAILVEEGQLSHEAAAEVMKQLERKDEEDKATALAAVEKVAKKYKKAMKKK</sequence>
<dbReference type="InterPro" id="IPR002110">
    <property type="entry name" value="Ankyrin_rpt"/>
</dbReference>
<feature type="repeat" description="ANK" evidence="3">
    <location>
        <begin position="131"/>
        <end position="163"/>
    </location>
</feature>
<evidence type="ECO:0000256" key="3">
    <source>
        <dbReference type="PROSITE-ProRule" id="PRU00023"/>
    </source>
</evidence>
<dbReference type="SUPFAM" id="SSF48403">
    <property type="entry name" value="Ankyrin repeat"/>
    <property type="match status" value="1"/>
</dbReference>
<keyword evidence="1" id="KW-0677">Repeat</keyword>
<dbReference type="PROSITE" id="PS50088">
    <property type="entry name" value="ANK_REPEAT"/>
    <property type="match status" value="3"/>
</dbReference>
<name>A0A8J2SP98_9STRA</name>
<dbReference type="InterPro" id="IPR036770">
    <property type="entry name" value="Ankyrin_rpt-contain_sf"/>
</dbReference>
<proteinExistence type="predicted"/>
<dbReference type="EMBL" id="CAKKNE010000005">
    <property type="protein sequence ID" value="CAH0376998.1"/>
    <property type="molecule type" value="Genomic_DNA"/>
</dbReference>
<evidence type="ECO:0000313" key="5">
    <source>
        <dbReference type="EMBL" id="CAH0376998.1"/>
    </source>
</evidence>
<accession>A0A8J2SP98</accession>